<dbReference type="PANTHER" id="PTHR33121">
    <property type="entry name" value="CYCLIC DI-GMP PHOSPHODIESTERASE PDEF"/>
    <property type="match status" value="1"/>
</dbReference>
<dbReference type="Pfam" id="PF00563">
    <property type="entry name" value="EAL"/>
    <property type="match status" value="1"/>
</dbReference>
<protein>
    <submittedName>
        <fullName evidence="2">Sensor domain-containing phosphodiesterase</fullName>
    </submittedName>
</protein>
<dbReference type="InterPro" id="IPR035919">
    <property type="entry name" value="EAL_sf"/>
</dbReference>
<dbReference type="AlphaFoldDB" id="A0AAI8KBP0"/>
<dbReference type="InterPro" id="IPR043128">
    <property type="entry name" value="Rev_trsase/Diguanyl_cyclase"/>
</dbReference>
<evidence type="ECO:0000259" key="1">
    <source>
        <dbReference type="PROSITE" id="PS50883"/>
    </source>
</evidence>
<dbReference type="Pfam" id="PF01590">
    <property type="entry name" value="GAF"/>
    <property type="match status" value="1"/>
</dbReference>
<dbReference type="Gene3D" id="3.20.20.450">
    <property type="entry name" value="EAL domain"/>
    <property type="match status" value="1"/>
</dbReference>
<feature type="domain" description="EAL" evidence="1">
    <location>
        <begin position="335"/>
        <end position="589"/>
    </location>
</feature>
<dbReference type="Proteomes" id="UP000258127">
    <property type="component" value="Chromosome"/>
</dbReference>
<dbReference type="InterPro" id="IPR050706">
    <property type="entry name" value="Cyclic-di-GMP_PDE-like"/>
</dbReference>
<sequence>MGISAIAQDERLRLVEVDRLTSSIPNGSDPVLNSVVSMLCSYFGVPTALVSIIDRDYQVFKARMGMDAERTPRELSFCAHGLLLDAVLEVCDTTQDDRFADNALVTGDPHIRYYAGASLVVSPGLSLGRLCIIDQQARPTLSARDRALLVNAADIVVARLKSIHKQHFFDPMTGLPNRKRFEADLNEVHAFKSQTAVFIEPISASAMDGLVKALGVEFFVQFMLAVKEALFEALPSGARLYRTGTLSFLTVLERSDPASLQGQLDSIVAALARPLHCGRVPVFADVGISFLQLGIETDASIDNLRLLASMTDTARRSERRWLGYDPLIDASLRRSTVLLNALEGALIAPDQLHLVYQPRIDLSVNRCVAVEALLRWTHPALGSISPAEFIPLAETTASIRGITRWVVRHACEQLAAWRADGLDMVVSLNISALDLADGHLFDDLTRALREYGVDPRHLELEFTESALVTDFDMVQEQLQRFRTLGVAIGIDDFGSGYSNWVYLRKIPATSVKLDRSLLANLQPGSNEWHIIRNLVSLLRDLRLTVVAEGIETDLHHHLLRGWGCDQGQGYYYAKPMSPADLAGWLQKGGVFPATLN</sequence>
<dbReference type="RefSeq" id="WP_116888412.1">
    <property type="nucleotide sequence ID" value="NZ_CP031641.1"/>
</dbReference>
<dbReference type="InterPro" id="IPR003018">
    <property type="entry name" value="GAF"/>
</dbReference>
<dbReference type="CDD" id="cd01948">
    <property type="entry name" value="EAL"/>
    <property type="match status" value="1"/>
</dbReference>
<organism evidence="2 3">
    <name type="scientific">Pseudomonas parafulva</name>
    <dbReference type="NCBI Taxonomy" id="157782"/>
    <lineage>
        <taxon>Bacteria</taxon>
        <taxon>Pseudomonadati</taxon>
        <taxon>Pseudomonadota</taxon>
        <taxon>Gammaproteobacteria</taxon>
        <taxon>Pseudomonadales</taxon>
        <taxon>Pseudomonadaceae</taxon>
        <taxon>Pseudomonas</taxon>
    </lineage>
</organism>
<reference evidence="2 3" key="1">
    <citation type="submission" date="2018-08" db="EMBL/GenBank/DDBJ databases">
        <authorList>
            <person name="Lee Y."/>
            <person name="Kakembo D."/>
        </authorList>
    </citation>
    <scope>NUCLEOTIDE SEQUENCE [LARGE SCALE GENOMIC DNA]</scope>
    <source>
        <strain evidence="2 3">JBCS1880</strain>
    </source>
</reference>
<evidence type="ECO:0000313" key="3">
    <source>
        <dbReference type="Proteomes" id="UP000258127"/>
    </source>
</evidence>
<dbReference type="SUPFAM" id="SSF55781">
    <property type="entry name" value="GAF domain-like"/>
    <property type="match status" value="1"/>
</dbReference>
<keyword evidence="3" id="KW-1185">Reference proteome</keyword>
<name>A0AAI8KBP0_9PSED</name>
<dbReference type="PANTHER" id="PTHR33121:SF19">
    <property type="entry name" value="CYCLIC DI-GMP PHOSPHODIESTERASE PA2567"/>
    <property type="match status" value="1"/>
</dbReference>
<dbReference type="InterPro" id="IPR029016">
    <property type="entry name" value="GAF-like_dom_sf"/>
</dbReference>
<accession>A0AAI8KBP0</accession>
<dbReference type="SUPFAM" id="SSF141868">
    <property type="entry name" value="EAL domain-like"/>
    <property type="match status" value="1"/>
</dbReference>
<dbReference type="InterPro" id="IPR001633">
    <property type="entry name" value="EAL_dom"/>
</dbReference>
<dbReference type="Gene3D" id="3.30.70.270">
    <property type="match status" value="1"/>
</dbReference>
<proteinExistence type="predicted"/>
<dbReference type="SMART" id="SM00052">
    <property type="entry name" value="EAL"/>
    <property type="match status" value="1"/>
</dbReference>
<dbReference type="Gene3D" id="3.30.450.40">
    <property type="match status" value="1"/>
</dbReference>
<evidence type="ECO:0000313" key="2">
    <source>
        <dbReference type="EMBL" id="AXO88673.1"/>
    </source>
</evidence>
<dbReference type="GO" id="GO:0071111">
    <property type="term" value="F:cyclic-guanylate-specific phosphodiesterase activity"/>
    <property type="evidence" value="ECO:0007669"/>
    <property type="project" value="InterPro"/>
</dbReference>
<gene>
    <name evidence="2" type="ORF">DZC75_11960</name>
</gene>
<dbReference type="InterPro" id="IPR029787">
    <property type="entry name" value="Nucleotide_cyclase"/>
</dbReference>
<dbReference type="PROSITE" id="PS50883">
    <property type="entry name" value="EAL"/>
    <property type="match status" value="1"/>
</dbReference>
<dbReference type="SMART" id="SM00267">
    <property type="entry name" value="GGDEF"/>
    <property type="match status" value="1"/>
</dbReference>
<dbReference type="EMBL" id="CP031641">
    <property type="protein sequence ID" value="AXO88673.1"/>
    <property type="molecule type" value="Genomic_DNA"/>
</dbReference>
<dbReference type="SUPFAM" id="SSF55073">
    <property type="entry name" value="Nucleotide cyclase"/>
    <property type="match status" value="1"/>
</dbReference>
<dbReference type="InterPro" id="IPR000160">
    <property type="entry name" value="GGDEF_dom"/>
</dbReference>